<accession>A0A9N9DMC8</accession>
<dbReference type="OrthoDB" id="2445233at2759"/>
<name>A0A9N9DMC8_9GLOM</name>
<organism evidence="2 3">
    <name type="scientific">Diversispora eburnea</name>
    <dbReference type="NCBI Taxonomy" id="1213867"/>
    <lineage>
        <taxon>Eukaryota</taxon>
        <taxon>Fungi</taxon>
        <taxon>Fungi incertae sedis</taxon>
        <taxon>Mucoromycota</taxon>
        <taxon>Glomeromycotina</taxon>
        <taxon>Glomeromycetes</taxon>
        <taxon>Diversisporales</taxon>
        <taxon>Diversisporaceae</taxon>
        <taxon>Diversispora</taxon>
    </lineage>
</organism>
<protein>
    <submittedName>
        <fullName evidence="2">7504_t:CDS:1</fullName>
    </submittedName>
</protein>
<feature type="compositionally biased region" description="Polar residues" evidence="1">
    <location>
        <begin position="31"/>
        <end position="41"/>
    </location>
</feature>
<evidence type="ECO:0000256" key="1">
    <source>
        <dbReference type="SAM" id="MobiDB-lite"/>
    </source>
</evidence>
<keyword evidence="3" id="KW-1185">Reference proteome</keyword>
<feature type="non-terminal residue" evidence="2">
    <location>
        <position position="1"/>
    </location>
</feature>
<sequence>LINTQETLRIAKAWNIVNESNSEEDSNKNSQDSYTSNSDMTTIPELADVIEGYLDNTRINRTILANQIKRATRQIRRKYTNDQTYLINEQQRYK</sequence>
<feature type="non-terminal residue" evidence="2">
    <location>
        <position position="94"/>
    </location>
</feature>
<evidence type="ECO:0000313" key="2">
    <source>
        <dbReference type="EMBL" id="CAG8646165.1"/>
    </source>
</evidence>
<gene>
    <name evidence="2" type="ORF">DEBURN_LOCUS11320</name>
</gene>
<evidence type="ECO:0000313" key="3">
    <source>
        <dbReference type="Proteomes" id="UP000789706"/>
    </source>
</evidence>
<reference evidence="2" key="1">
    <citation type="submission" date="2021-06" db="EMBL/GenBank/DDBJ databases">
        <authorList>
            <person name="Kallberg Y."/>
            <person name="Tangrot J."/>
            <person name="Rosling A."/>
        </authorList>
    </citation>
    <scope>NUCLEOTIDE SEQUENCE</scope>
    <source>
        <strain evidence="2">AZ414A</strain>
    </source>
</reference>
<dbReference type="AlphaFoldDB" id="A0A9N9DMC8"/>
<feature type="region of interest" description="Disordered" evidence="1">
    <location>
        <begin position="19"/>
        <end position="41"/>
    </location>
</feature>
<comment type="caution">
    <text evidence="2">The sequence shown here is derived from an EMBL/GenBank/DDBJ whole genome shotgun (WGS) entry which is preliminary data.</text>
</comment>
<proteinExistence type="predicted"/>
<dbReference type="Proteomes" id="UP000789706">
    <property type="component" value="Unassembled WGS sequence"/>
</dbReference>
<dbReference type="EMBL" id="CAJVPK010005687">
    <property type="protein sequence ID" value="CAG8646165.1"/>
    <property type="molecule type" value="Genomic_DNA"/>
</dbReference>